<protein>
    <submittedName>
        <fullName evidence="1">Uncharacterized protein</fullName>
    </submittedName>
</protein>
<dbReference type="EMBL" id="CP094534">
    <property type="protein sequence ID" value="UOE34394.1"/>
    <property type="molecule type" value="Genomic_DNA"/>
</dbReference>
<name>A0ABY4B6G8_9BACT</name>
<proteinExistence type="predicted"/>
<dbReference type="Proteomes" id="UP000831390">
    <property type="component" value="Chromosome"/>
</dbReference>
<evidence type="ECO:0000313" key="2">
    <source>
        <dbReference type="Proteomes" id="UP000831390"/>
    </source>
</evidence>
<sequence>MVGNLYLANGTYTISSGSWDVDGFTKGKRFPNGSTVYTTIGYQLILVFTTITPTC</sequence>
<dbReference type="RefSeq" id="WP_243515427.1">
    <property type="nucleotide sequence ID" value="NZ_CP094534.1"/>
</dbReference>
<organism evidence="1 2">
    <name type="scientific">Hymenobacter monticola</name>
    <dbReference type="NCBI Taxonomy" id="1705399"/>
    <lineage>
        <taxon>Bacteria</taxon>
        <taxon>Pseudomonadati</taxon>
        <taxon>Bacteroidota</taxon>
        <taxon>Cytophagia</taxon>
        <taxon>Cytophagales</taxon>
        <taxon>Hymenobacteraceae</taxon>
        <taxon>Hymenobacter</taxon>
    </lineage>
</organism>
<reference evidence="1 2" key="1">
    <citation type="submission" date="2022-03" db="EMBL/GenBank/DDBJ databases">
        <title>Hymenobactersp. isolated from the air.</title>
        <authorList>
            <person name="Won M."/>
            <person name="Kwon S.-W."/>
        </authorList>
    </citation>
    <scope>NUCLEOTIDE SEQUENCE [LARGE SCALE GENOMIC DNA]</scope>
    <source>
        <strain evidence="1 2">KACC 22596</strain>
    </source>
</reference>
<gene>
    <name evidence="1" type="ORF">MTP16_01760</name>
</gene>
<keyword evidence="2" id="KW-1185">Reference proteome</keyword>
<evidence type="ECO:0000313" key="1">
    <source>
        <dbReference type="EMBL" id="UOE34394.1"/>
    </source>
</evidence>
<accession>A0ABY4B6G8</accession>